<dbReference type="AlphaFoldDB" id="A0A4R2NP56"/>
<dbReference type="InterPro" id="IPR000792">
    <property type="entry name" value="Tscrpt_reg_LuxR_C"/>
</dbReference>
<name>A0A4R2NP56_RHOAD</name>
<protein>
    <recommendedName>
        <fullName evidence="1">HTH luxR-type domain-containing protein</fullName>
    </recommendedName>
</protein>
<proteinExistence type="predicted"/>
<evidence type="ECO:0000259" key="1">
    <source>
        <dbReference type="SMART" id="SM00421"/>
    </source>
</evidence>
<accession>A0A4R2NP56</accession>
<keyword evidence="3" id="KW-1185">Reference proteome</keyword>
<dbReference type="Gene3D" id="1.10.10.10">
    <property type="entry name" value="Winged helix-like DNA-binding domain superfamily/Winged helix DNA-binding domain"/>
    <property type="match status" value="1"/>
</dbReference>
<organism evidence="2 3">
    <name type="scientific">Rhodovulum adriaticum</name>
    <name type="common">Rhodopseudomonas adriatica</name>
    <dbReference type="NCBI Taxonomy" id="35804"/>
    <lineage>
        <taxon>Bacteria</taxon>
        <taxon>Pseudomonadati</taxon>
        <taxon>Pseudomonadota</taxon>
        <taxon>Alphaproteobacteria</taxon>
        <taxon>Rhodobacterales</taxon>
        <taxon>Paracoccaceae</taxon>
        <taxon>Rhodovulum</taxon>
    </lineage>
</organism>
<dbReference type="OrthoDB" id="8277135at2"/>
<reference evidence="2 3" key="1">
    <citation type="submission" date="2019-03" db="EMBL/GenBank/DDBJ databases">
        <title>Genomic Encyclopedia of Type Strains, Phase IV (KMG-IV): sequencing the most valuable type-strain genomes for metagenomic binning, comparative biology and taxonomic classification.</title>
        <authorList>
            <person name="Goeker M."/>
        </authorList>
    </citation>
    <scope>NUCLEOTIDE SEQUENCE [LARGE SCALE GENOMIC DNA]</scope>
    <source>
        <strain evidence="2 3">DSM 2781</strain>
    </source>
</reference>
<comment type="caution">
    <text evidence="2">The sequence shown here is derived from an EMBL/GenBank/DDBJ whole genome shotgun (WGS) entry which is preliminary data.</text>
</comment>
<sequence length="177" mass="19887">MKRVPRNKFLDGCRIFCAGFFLWDIVDDLVKLQPSVLSYSDIVHMTIEALAVAVLLFSLRVSYQREHVLRRIGHDKDRTLSALRDCFDSLLRERFAEWELSAAESDVALLAFRGLRIGEIAAARGTREGTVKAQLSSVFRKAGVATRAEFMSLFIEDFLDLSTTHEGGTNTTLKTAT</sequence>
<dbReference type="SMART" id="SM00421">
    <property type="entry name" value="HTH_LUXR"/>
    <property type="match status" value="1"/>
</dbReference>
<dbReference type="GO" id="GO:0006355">
    <property type="term" value="P:regulation of DNA-templated transcription"/>
    <property type="evidence" value="ECO:0007669"/>
    <property type="project" value="InterPro"/>
</dbReference>
<evidence type="ECO:0000313" key="2">
    <source>
        <dbReference type="EMBL" id="TCP23055.1"/>
    </source>
</evidence>
<dbReference type="EMBL" id="SLXL01000004">
    <property type="protein sequence ID" value="TCP23055.1"/>
    <property type="molecule type" value="Genomic_DNA"/>
</dbReference>
<dbReference type="GO" id="GO:0003677">
    <property type="term" value="F:DNA binding"/>
    <property type="evidence" value="ECO:0007669"/>
    <property type="project" value="InterPro"/>
</dbReference>
<dbReference type="InterPro" id="IPR036388">
    <property type="entry name" value="WH-like_DNA-bd_sf"/>
</dbReference>
<feature type="domain" description="HTH luxR-type" evidence="1">
    <location>
        <begin position="97"/>
        <end position="154"/>
    </location>
</feature>
<gene>
    <name evidence="2" type="ORF">EV656_10423</name>
</gene>
<dbReference type="RefSeq" id="WP_132601871.1">
    <property type="nucleotide sequence ID" value="NZ_NRRP01000002.1"/>
</dbReference>
<dbReference type="SUPFAM" id="SSF46894">
    <property type="entry name" value="C-terminal effector domain of the bipartite response regulators"/>
    <property type="match status" value="1"/>
</dbReference>
<evidence type="ECO:0000313" key="3">
    <source>
        <dbReference type="Proteomes" id="UP000295733"/>
    </source>
</evidence>
<dbReference type="Proteomes" id="UP000295733">
    <property type="component" value="Unassembled WGS sequence"/>
</dbReference>
<dbReference type="InterPro" id="IPR016032">
    <property type="entry name" value="Sig_transdc_resp-reg_C-effctor"/>
</dbReference>